<comment type="caution">
    <text evidence="1">The sequence shown here is derived from an EMBL/GenBank/DDBJ whole genome shotgun (WGS) entry which is preliminary data.</text>
</comment>
<accession>A0A1J5PT97</accession>
<organism evidence="1">
    <name type="scientific">mine drainage metagenome</name>
    <dbReference type="NCBI Taxonomy" id="410659"/>
    <lineage>
        <taxon>unclassified sequences</taxon>
        <taxon>metagenomes</taxon>
        <taxon>ecological metagenomes</taxon>
    </lineage>
</organism>
<sequence length="61" mass="6615">MVESIGKAAIALERPHHDVLAGRKPDEWLGDLKRAAHAALSAHMRREFSNLLAAKNDSAVA</sequence>
<protein>
    <submittedName>
        <fullName evidence="1">Uncharacterized protein</fullName>
    </submittedName>
</protein>
<dbReference type="AlphaFoldDB" id="A0A1J5PT97"/>
<name>A0A1J5PT97_9ZZZZ</name>
<evidence type="ECO:0000313" key="1">
    <source>
        <dbReference type="EMBL" id="OIQ74354.1"/>
    </source>
</evidence>
<dbReference type="EMBL" id="MLJW01002536">
    <property type="protein sequence ID" value="OIQ74354.1"/>
    <property type="molecule type" value="Genomic_DNA"/>
</dbReference>
<proteinExistence type="predicted"/>
<reference evidence="1" key="1">
    <citation type="submission" date="2016-10" db="EMBL/GenBank/DDBJ databases">
        <title>Sequence of Gallionella enrichment culture.</title>
        <authorList>
            <person name="Poehlein A."/>
            <person name="Muehling M."/>
            <person name="Daniel R."/>
        </authorList>
    </citation>
    <scope>NUCLEOTIDE SEQUENCE</scope>
</reference>
<gene>
    <name evidence="1" type="ORF">GALL_439920</name>
</gene>